<evidence type="ECO:0000313" key="4">
    <source>
        <dbReference type="Proteomes" id="UP001154282"/>
    </source>
</evidence>
<dbReference type="Proteomes" id="UP001154282">
    <property type="component" value="Unassembled WGS sequence"/>
</dbReference>
<dbReference type="Gene3D" id="1.10.1900.10">
    <property type="entry name" value="c-terminal domain of poly(a) binding protein"/>
    <property type="match status" value="1"/>
</dbReference>
<evidence type="ECO:0000313" key="3">
    <source>
        <dbReference type="EMBL" id="CAI0381023.1"/>
    </source>
</evidence>
<evidence type="ECO:0000313" key="2">
    <source>
        <dbReference type="EMBL" id="CAI0377716.1"/>
    </source>
</evidence>
<dbReference type="PROSITE" id="PS51309">
    <property type="entry name" value="PABC"/>
    <property type="match status" value="1"/>
</dbReference>
<feature type="domain" description="PABC" evidence="1">
    <location>
        <begin position="1"/>
        <end position="36"/>
    </location>
</feature>
<dbReference type="AlphaFoldDB" id="A0AAV0H917"/>
<name>A0AAV0H917_9ROSI</name>
<dbReference type="SUPFAM" id="SSF63570">
    <property type="entry name" value="PABC (PABP) domain"/>
    <property type="match status" value="1"/>
</dbReference>
<dbReference type="EMBL" id="CAMGYJ010000002">
    <property type="protein sequence ID" value="CAI0377716.1"/>
    <property type="molecule type" value="Genomic_DNA"/>
</dbReference>
<accession>A0AAV0H917</accession>
<dbReference type="EMBL" id="CAMGYJ010000002">
    <property type="protein sequence ID" value="CAI0381023.1"/>
    <property type="molecule type" value="Genomic_DNA"/>
</dbReference>
<evidence type="ECO:0000259" key="1">
    <source>
        <dbReference type="PROSITE" id="PS51309"/>
    </source>
</evidence>
<dbReference type="InterPro" id="IPR036053">
    <property type="entry name" value="PABP-dom"/>
</dbReference>
<sequence length="50" mass="5412">MLLEKDQAEVLHLLESPKELQAKVDEAVAMSGSAQQGSTANQLFLLSLND</sequence>
<keyword evidence="4" id="KW-1185">Reference proteome</keyword>
<dbReference type="InterPro" id="IPR002004">
    <property type="entry name" value="PABP_HYD_C"/>
</dbReference>
<proteinExistence type="predicted"/>
<dbReference type="GO" id="GO:0003723">
    <property type="term" value="F:RNA binding"/>
    <property type="evidence" value="ECO:0007669"/>
    <property type="project" value="InterPro"/>
</dbReference>
<protein>
    <recommendedName>
        <fullName evidence="1">PABC domain-containing protein</fullName>
    </recommendedName>
</protein>
<comment type="caution">
    <text evidence="3">The sequence shown here is derived from an EMBL/GenBank/DDBJ whole genome shotgun (WGS) entry which is preliminary data.</text>
</comment>
<reference evidence="3" key="1">
    <citation type="submission" date="2022-08" db="EMBL/GenBank/DDBJ databases">
        <authorList>
            <person name="Gutierrez-Valencia J."/>
        </authorList>
    </citation>
    <scope>NUCLEOTIDE SEQUENCE</scope>
</reference>
<organism evidence="3 4">
    <name type="scientific">Linum tenue</name>
    <dbReference type="NCBI Taxonomy" id="586396"/>
    <lineage>
        <taxon>Eukaryota</taxon>
        <taxon>Viridiplantae</taxon>
        <taxon>Streptophyta</taxon>
        <taxon>Embryophyta</taxon>
        <taxon>Tracheophyta</taxon>
        <taxon>Spermatophyta</taxon>
        <taxon>Magnoliopsida</taxon>
        <taxon>eudicotyledons</taxon>
        <taxon>Gunneridae</taxon>
        <taxon>Pentapetalae</taxon>
        <taxon>rosids</taxon>
        <taxon>fabids</taxon>
        <taxon>Malpighiales</taxon>
        <taxon>Linaceae</taxon>
        <taxon>Linum</taxon>
    </lineage>
</organism>
<gene>
    <name evidence="2" type="ORF">LITE_LOCUS1574</name>
    <name evidence="3" type="ORF">LITE_LOCUS2947</name>
</gene>
<dbReference type="Pfam" id="PF00658">
    <property type="entry name" value="MLLE"/>
    <property type="match status" value="1"/>
</dbReference>